<reference evidence="1" key="1">
    <citation type="submission" date="2016-03" db="EMBL/GenBank/DDBJ databases">
        <authorList>
            <person name="Ploux O."/>
        </authorList>
    </citation>
    <scope>NUCLEOTIDE SEQUENCE</scope>
    <source>
        <strain evidence="1">UC10</strain>
    </source>
</reference>
<protein>
    <submittedName>
        <fullName evidence="1">Uncharacterized protein</fullName>
    </submittedName>
</protein>
<evidence type="ECO:0000313" key="1">
    <source>
        <dbReference type="EMBL" id="SBS75804.1"/>
    </source>
</evidence>
<dbReference type="EMBL" id="FLQS01000020">
    <property type="protein sequence ID" value="SBS75804.1"/>
    <property type="molecule type" value="Genomic_DNA"/>
</dbReference>
<proteinExistence type="predicted"/>
<accession>A0A1Y5PAS5</accession>
<organism evidence="1">
    <name type="scientific">uncultured Mycobacterium sp</name>
    <dbReference type="NCBI Taxonomy" id="171292"/>
    <lineage>
        <taxon>Bacteria</taxon>
        <taxon>Bacillati</taxon>
        <taxon>Actinomycetota</taxon>
        <taxon>Actinomycetes</taxon>
        <taxon>Mycobacteriales</taxon>
        <taxon>Mycobacteriaceae</taxon>
        <taxon>Mycobacterium</taxon>
        <taxon>environmental samples</taxon>
    </lineage>
</organism>
<name>A0A1Y5PAS5_9MYCO</name>
<gene>
    <name evidence="1" type="ORF">MHPYR_270075</name>
</gene>
<dbReference type="AlphaFoldDB" id="A0A1Y5PAS5"/>
<sequence>MPPPIMGRLIGLLSQHVDDMPSYECDHFRESGLAITRSDLLAKVATPGEASLAATRTAWIGPDVVSGKSDTGHLQKPAATHCEPAPARFSKCRRAWWPCTP</sequence>